<evidence type="ECO:0000313" key="2">
    <source>
        <dbReference type="Proteomes" id="UP001152607"/>
    </source>
</evidence>
<reference evidence="1" key="1">
    <citation type="submission" date="2023-01" db="EMBL/GenBank/DDBJ databases">
        <authorList>
            <person name="Van Ghelder C."/>
            <person name="Rancurel C."/>
        </authorList>
    </citation>
    <scope>NUCLEOTIDE SEQUENCE</scope>
    <source>
        <strain evidence="1">CNCM I-4278</strain>
    </source>
</reference>
<keyword evidence="2" id="KW-1185">Reference proteome</keyword>
<evidence type="ECO:0000313" key="1">
    <source>
        <dbReference type="EMBL" id="CAI6329769.1"/>
    </source>
</evidence>
<dbReference type="Proteomes" id="UP001152607">
    <property type="component" value="Unassembled WGS sequence"/>
</dbReference>
<name>A0A9W4UBB7_9PLEO</name>
<dbReference type="EMBL" id="CAOQHR010000002">
    <property type="protein sequence ID" value="CAI6329769.1"/>
    <property type="molecule type" value="Genomic_DNA"/>
</dbReference>
<comment type="caution">
    <text evidence="1">The sequence shown here is derived from an EMBL/GenBank/DDBJ whole genome shotgun (WGS) entry which is preliminary data.</text>
</comment>
<dbReference type="AlphaFoldDB" id="A0A9W4UBB7"/>
<protein>
    <submittedName>
        <fullName evidence="1">Uncharacterized protein</fullName>
    </submittedName>
</protein>
<proteinExistence type="predicted"/>
<gene>
    <name evidence="1" type="ORF">PDIGIT_LOCUS4159</name>
</gene>
<organism evidence="1 2">
    <name type="scientific">Periconia digitata</name>
    <dbReference type="NCBI Taxonomy" id="1303443"/>
    <lineage>
        <taxon>Eukaryota</taxon>
        <taxon>Fungi</taxon>
        <taxon>Dikarya</taxon>
        <taxon>Ascomycota</taxon>
        <taxon>Pezizomycotina</taxon>
        <taxon>Dothideomycetes</taxon>
        <taxon>Pleosporomycetidae</taxon>
        <taxon>Pleosporales</taxon>
        <taxon>Massarineae</taxon>
        <taxon>Periconiaceae</taxon>
        <taxon>Periconia</taxon>
    </lineage>
</organism>
<sequence length="218" mass="24509">MRSYQTLSWDGATHFRFHSSFLCAFGGSTYDVVVGIGGWDVLLPTVPTSHSVWPAGRDCVFRLLLLLLMRLDPTLIGDELSIPSFTWLVPFFLSSPFQLNPFFYWKTSCWNMCSEVRHGHGIVSYRIHTLELLLTSALVSLVSSTPNFIHSLCCVFGVDDQCLSLLALIFASYYPPFCCPNLQCLKPALNLEPVRKPHLLFPTCIIVSPEKKVVVGLY</sequence>
<accession>A0A9W4UBB7</accession>